<protein>
    <submittedName>
        <fullName evidence="5">GNAT family N-acetyltransferase</fullName>
    </submittedName>
</protein>
<feature type="domain" description="N-acetyltransferase" evidence="4">
    <location>
        <begin position="124"/>
        <end position="278"/>
    </location>
</feature>
<dbReference type="Proteomes" id="UP000319103">
    <property type="component" value="Unassembled WGS sequence"/>
</dbReference>
<dbReference type="InterPro" id="IPR050680">
    <property type="entry name" value="YpeA/RimI_acetyltransf"/>
</dbReference>
<proteinExistence type="predicted"/>
<dbReference type="InterPro" id="IPR016181">
    <property type="entry name" value="Acyl_CoA_acyltransferase"/>
</dbReference>
<evidence type="ECO:0000313" key="6">
    <source>
        <dbReference type="Proteomes" id="UP000319103"/>
    </source>
</evidence>
<dbReference type="InterPro" id="IPR000182">
    <property type="entry name" value="GNAT_dom"/>
</dbReference>
<dbReference type="RefSeq" id="WP_141632827.1">
    <property type="nucleotide sequence ID" value="NZ_VIGB01000003.1"/>
</dbReference>
<dbReference type="SUPFAM" id="SSF55729">
    <property type="entry name" value="Acyl-CoA N-acyltransferases (Nat)"/>
    <property type="match status" value="2"/>
</dbReference>
<keyword evidence="1 5" id="KW-0808">Transferase</keyword>
<dbReference type="OrthoDB" id="3381976at2"/>
<accession>A0A540W1A5</accession>
<keyword evidence="2" id="KW-0012">Acyltransferase</keyword>
<sequence length="278" mass="30304">MTTTLRPDGPEAGLPDGGRTRRWQVCVNGRPVGSVVTADSRYDSFRVGRIEALEITEGLRRGRGTVAALAAEEVLRGWGCTRVEISVPVESAGGQALAVALGYTETSHKLGKSLGELPYGRPGLTLRPIGDEEFRDWLDGINGDYHAQLVRVGMTDRQAAERVAVDDARLLPEGHRTPGMAMSRLLAHGEPVGSIWVALGDRRQPDGRPRGWVMNLEVAPNRRGHGYGRELMLAAERQCLAAGVRELGLNVYVANDVARRLYASLGFRLTKRDFAKSL</sequence>
<comment type="caution">
    <text evidence="5">The sequence shown here is derived from an EMBL/GenBank/DDBJ whole genome shotgun (WGS) entry which is preliminary data.</text>
</comment>
<name>A0A540W1A5_9ACTN</name>
<dbReference type="GO" id="GO:0016747">
    <property type="term" value="F:acyltransferase activity, transferring groups other than amino-acyl groups"/>
    <property type="evidence" value="ECO:0007669"/>
    <property type="project" value="InterPro"/>
</dbReference>
<evidence type="ECO:0000256" key="3">
    <source>
        <dbReference type="SAM" id="MobiDB-lite"/>
    </source>
</evidence>
<dbReference type="CDD" id="cd04301">
    <property type="entry name" value="NAT_SF"/>
    <property type="match status" value="1"/>
</dbReference>
<keyword evidence="6" id="KW-1185">Reference proteome</keyword>
<dbReference type="Pfam" id="PF00583">
    <property type="entry name" value="Acetyltransf_1"/>
    <property type="match status" value="1"/>
</dbReference>
<dbReference type="PROSITE" id="PS51186">
    <property type="entry name" value="GNAT"/>
    <property type="match status" value="1"/>
</dbReference>
<evidence type="ECO:0000256" key="2">
    <source>
        <dbReference type="ARBA" id="ARBA00023315"/>
    </source>
</evidence>
<dbReference type="EMBL" id="VIGB01000003">
    <property type="protein sequence ID" value="TQF02124.1"/>
    <property type="molecule type" value="Genomic_DNA"/>
</dbReference>
<feature type="region of interest" description="Disordered" evidence="3">
    <location>
        <begin position="1"/>
        <end position="20"/>
    </location>
</feature>
<evidence type="ECO:0000313" key="5">
    <source>
        <dbReference type="EMBL" id="TQF02124.1"/>
    </source>
</evidence>
<evidence type="ECO:0000256" key="1">
    <source>
        <dbReference type="ARBA" id="ARBA00022679"/>
    </source>
</evidence>
<organism evidence="5 6">
    <name type="scientific">Kitasatospora acidiphila</name>
    <dbReference type="NCBI Taxonomy" id="2567942"/>
    <lineage>
        <taxon>Bacteria</taxon>
        <taxon>Bacillati</taxon>
        <taxon>Actinomycetota</taxon>
        <taxon>Actinomycetes</taxon>
        <taxon>Kitasatosporales</taxon>
        <taxon>Streptomycetaceae</taxon>
        <taxon>Kitasatospora</taxon>
    </lineage>
</organism>
<reference evidence="5 6" key="1">
    <citation type="submission" date="2019-06" db="EMBL/GenBank/DDBJ databases">
        <title>Description of Kitasatospora acidophila sp. nov. isolated from pine grove soil, and reclassification of Streptomyces novaecaesareae to Kitasatospora novaeceasareae comb. nov.</title>
        <authorList>
            <person name="Kim M.J."/>
        </authorList>
    </citation>
    <scope>NUCLEOTIDE SEQUENCE [LARGE SCALE GENOMIC DNA]</scope>
    <source>
        <strain evidence="5 6">MMS16-CNU292</strain>
    </source>
</reference>
<dbReference type="Gene3D" id="3.40.630.30">
    <property type="match status" value="2"/>
</dbReference>
<dbReference type="AlphaFoldDB" id="A0A540W1A5"/>
<gene>
    <name evidence="5" type="ORF">E6W39_07310</name>
</gene>
<dbReference type="PANTHER" id="PTHR43420">
    <property type="entry name" value="ACETYLTRANSFERASE"/>
    <property type="match status" value="1"/>
</dbReference>
<evidence type="ECO:0000259" key="4">
    <source>
        <dbReference type="PROSITE" id="PS51186"/>
    </source>
</evidence>